<dbReference type="AlphaFoldDB" id="A0AAV2YWM7"/>
<dbReference type="EMBL" id="DAKRPA010000150">
    <property type="protein sequence ID" value="DAZ96974.1"/>
    <property type="molecule type" value="Genomic_DNA"/>
</dbReference>
<feature type="region of interest" description="Disordered" evidence="1">
    <location>
        <begin position="249"/>
        <end position="271"/>
    </location>
</feature>
<evidence type="ECO:0000313" key="2">
    <source>
        <dbReference type="EMBL" id="DAZ96974.1"/>
    </source>
</evidence>
<gene>
    <name evidence="2" type="ORF">N0F65_012106</name>
</gene>
<feature type="non-terminal residue" evidence="2">
    <location>
        <position position="1"/>
    </location>
</feature>
<evidence type="ECO:0000256" key="1">
    <source>
        <dbReference type="SAM" id="MobiDB-lite"/>
    </source>
</evidence>
<dbReference type="Proteomes" id="UP001146120">
    <property type="component" value="Unassembled WGS sequence"/>
</dbReference>
<reference evidence="2" key="1">
    <citation type="submission" date="2022-11" db="EMBL/GenBank/DDBJ databases">
        <authorList>
            <person name="Morgan W.R."/>
            <person name="Tartar A."/>
        </authorList>
    </citation>
    <scope>NUCLEOTIDE SEQUENCE</scope>
    <source>
        <strain evidence="2">ARSEF 373</strain>
    </source>
</reference>
<evidence type="ECO:0000313" key="3">
    <source>
        <dbReference type="Proteomes" id="UP001146120"/>
    </source>
</evidence>
<reference evidence="2" key="2">
    <citation type="journal article" date="2023" name="Microbiol Resour">
        <title>Decontamination and Annotation of the Draft Genome Sequence of the Oomycete Lagenidium giganteum ARSEF 373.</title>
        <authorList>
            <person name="Morgan W.R."/>
            <person name="Tartar A."/>
        </authorList>
    </citation>
    <scope>NUCLEOTIDE SEQUENCE</scope>
    <source>
        <strain evidence="2">ARSEF 373</strain>
    </source>
</reference>
<keyword evidence="3" id="KW-1185">Reference proteome</keyword>
<protein>
    <submittedName>
        <fullName evidence="2">Uncharacterized protein</fullName>
    </submittedName>
</protein>
<organism evidence="2 3">
    <name type="scientific">Lagenidium giganteum</name>
    <dbReference type="NCBI Taxonomy" id="4803"/>
    <lineage>
        <taxon>Eukaryota</taxon>
        <taxon>Sar</taxon>
        <taxon>Stramenopiles</taxon>
        <taxon>Oomycota</taxon>
        <taxon>Peronosporomycetes</taxon>
        <taxon>Pythiales</taxon>
        <taxon>Pythiaceae</taxon>
    </lineage>
</organism>
<accession>A0AAV2YWM7</accession>
<sequence length="271" mass="31185">VGRDRVRRHFGQVVHRCWWGRCRGCCWNRRRWCCRRSDLRWLGWCLLGRHFEHLVLHLQLFHLRKFRLKFVVVVERRAERLRDSAANLVGRGHLFLNIVHDVVDRVDVHLSVDSLHLVGAGAQRCERLHVDVRALERHHLCLERHACALQLLDLRLEHFLALEREDGAALVLGRRLLLCFLQLQQDLLLNVRLALLQRVQLLAQLADRIGRSLRPHARGRRSLASKQVHRDGDFSCGVSVCAFVQPSGGGGVSTQRPSFPAAVSSCLPPTR</sequence>
<comment type="caution">
    <text evidence="2">The sequence shown here is derived from an EMBL/GenBank/DDBJ whole genome shotgun (WGS) entry which is preliminary data.</text>
</comment>
<name>A0AAV2YWM7_9STRA</name>
<proteinExistence type="predicted"/>